<dbReference type="Gene3D" id="3.40.190.10">
    <property type="entry name" value="Periplasmic binding protein-like II"/>
    <property type="match status" value="1"/>
</dbReference>
<name>A0A936ZQM4_9BURK</name>
<dbReference type="InterPro" id="IPR006311">
    <property type="entry name" value="TAT_signal"/>
</dbReference>
<feature type="chain" id="PRO_5037945544" evidence="2">
    <location>
        <begin position="33"/>
        <end position="329"/>
    </location>
</feature>
<dbReference type="RefSeq" id="WP_201681977.1">
    <property type="nucleotide sequence ID" value="NZ_JAEQNA010000001.1"/>
</dbReference>
<dbReference type="Proteomes" id="UP000613011">
    <property type="component" value="Unassembled WGS sequence"/>
</dbReference>
<evidence type="ECO:0000313" key="4">
    <source>
        <dbReference type="Proteomes" id="UP000613011"/>
    </source>
</evidence>
<keyword evidence="4" id="KW-1185">Reference proteome</keyword>
<gene>
    <name evidence="3" type="ORF">JI739_00960</name>
</gene>
<reference evidence="3" key="1">
    <citation type="submission" date="2021-01" db="EMBL/GenBank/DDBJ databases">
        <title>Ramlibacter sp. strain AW1 16S ribosomal RNA gene Genome sequencing and assembly.</title>
        <authorList>
            <person name="Kang M."/>
        </authorList>
    </citation>
    <scope>NUCLEOTIDE SEQUENCE</scope>
    <source>
        <strain evidence="3">AW1</strain>
    </source>
</reference>
<evidence type="ECO:0000256" key="1">
    <source>
        <dbReference type="ARBA" id="ARBA00006987"/>
    </source>
</evidence>
<dbReference type="InterPro" id="IPR042100">
    <property type="entry name" value="Bug_dom1"/>
</dbReference>
<dbReference type="Gene3D" id="3.40.190.150">
    <property type="entry name" value="Bordetella uptake gene, domain 1"/>
    <property type="match status" value="1"/>
</dbReference>
<dbReference type="PIRSF" id="PIRSF017082">
    <property type="entry name" value="YflP"/>
    <property type="match status" value="1"/>
</dbReference>
<evidence type="ECO:0000256" key="2">
    <source>
        <dbReference type="SAM" id="SignalP"/>
    </source>
</evidence>
<organism evidence="3 4">
    <name type="scientific">Ramlibacter aurantiacus</name>
    <dbReference type="NCBI Taxonomy" id="2801330"/>
    <lineage>
        <taxon>Bacteria</taxon>
        <taxon>Pseudomonadati</taxon>
        <taxon>Pseudomonadota</taxon>
        <taxon>Betaproteobacteria</taxon>
        <taxon>Burkholderiales</taxon>
        <taxon>Comamonadaceae</taxon>
        <taxon>Ramlibacter</taxon>
    </lineage>
</organism>
<keyword evidence="2" id="KW-0732">Signal</keyword>
<sequence length="329" mass="33893">MSHATSTRRSFMQKTAAGLGVTALSGWLPAHAAWPEKPVRIVVPYAPGGANDVVARLVAQALTARSGQQVIVENRPGGGATIGGAAVASAAPDGQTLLLASSTFATHPAMFPNLSYDTARDLLPVVRIADGPIILTASPTLPVNSVADLIEYAKKNPGKLNFGTSGNAGTPHLAGEYFAQQAGIKLTYVPYKGDAPAVADVLGGTLSLAFSGLAPTIQHIKAGKLKGLGVTTRSRLDVLPDVPAIGETVKGYELVGWFSLMAPAGTPAPVVQSIAESVLAVANTPEMKAKLEAGGLLLSTMGPAEFKTYFASEIKKMTDLIKSANIKMG</sequence>
<dbReference type="SUPFAM" id="SSF53850">
    <property type="entry name" value="Periplasmic binding protein-like II"/>
    <property type="match status" value="1"/>
</dbReference>
<dbReference type="InterPro" id="IPR005064">
    <property type="entry name" value="BUG"/>
</dbReference>
<feature type="signal peptide" evidence="2">
    <location>
        <begin position="1"/>
        <end position="32"/>
    </location>
</feature>
<proteinExistence type="inferred from homology"/>
<dbReference type="PANTHER" id="PTHR42928">
    <property type="entry name" value="TRICARBOXYLATE-BINDING PROTEIN"/>
    <property type="match status" value="1"/>
</dbReference>
<dbReference type="CDD" id="cd13578">
    <property type="entry name" value="PBP2_Bug27"/>
    <property type="match status" value="1"/>
</dbReference>
<dbReference type="PROSITE" id="PS51318">
    <property type="entry name" value="TAT"/>
    <property type="match status" value="1"/>
</dbReference>
<protein>
    <submittedName>
        <fullName evidence="3">Tripartite tricarboxylate transporter substrate binding protein</fullName>
    </submittedName>
</protein>
<evidence type="ECO:0000313" key="3">
    <source>
        <dbReference type="EMBL" id="MBL0418904.1"/>
    </source>
</evidence>
<accession>A0A936ZQM4</accession>
<dbReference type="PANTHER" id="PTHR42928:SF5">
    <property type="entry name" value="BLR1237 PROTEIN"/>
    <property type="match status" value="1"/>
</dbReference>
<comment type="caution">
    <text evidence="3">The sequence shown here is derived from an EMBL/GenBank/DDBJ whole genome shotgun (WGS) entry which is preliminary data.</text>
</comment>
<comment type="similarity">
    <text evidence="1">Belongs to the UPF0065 (bug) family.</text>
</comment>
<dbReference type="Pfam" id="PF03401">
    <property type="entry name" value="TctC"/>
    <property type="match status" value="1"/>
</dbReference>
<dbReference type="AlphaFoldDB" id="A0A936ZQM4"/>
<dbReference type="EMBL" id="JAEQNA010000001">
    <property type="protein sequence ID" value="MBL0418904.1"/>
    <property type="molecule type" value="Genomic_DNA"/>
</dbReference>